<dbReference type="RefSeq" id="WP_144760086.1">
    <property type="nucleotide sequence ID" value="NZ_VMNW02000152.1"/>
</dbReference>
<dbReference type="InterPro" id="IPR029033">
    <property type="entry name" value="His_PPase_superfam"/>
</dbReference>
<dbReference type="EMBL" id="VMNW02000152">
    <property type="protein sequence ID" value="KAA9149093.1"/>
    <property type="molecule type" value="Genomic_DNA"/>
</dbReference>
<evidence type="ECO:0000256" key="1">
    <source>
        <dbReference type="PIRSR" id="PIRSR613078-1"/>
    </source>
</evidence>
<feature type="binding site" evidence="2">
    <location>
        <position position="60"/>
    </location>
    <ligand>
        <name>substrate</name>
    </ligand>
</feature>
<dbReference type="Gene3D" id="3.40.50.1240">
    <property type="entry name" value="Phosphoglycerate mutase-like"/>
    <property type="match status" value="1"/>
</dbReference>
<feature type="active site" description="Tele-phosphohistidine intermediate" evidence="1">
    <location>
        <position position="9"/>
    </location>
</feature>
<dbReference type="Proteomes" id="UP000319769">
    <property type="component" value="Unassembled WGS sequence"/>
</dbReference>
<dbReference type="OrthoDB" id="9793115at2"/>
<sequence length="205" mass="22546">MSTLLLVRHGETEWHAGNRYAGTSEVALTARGLHQAGQLAEFLAAQPDPPVALYCSPMGRARRTAEPSAQALGLSIQTVEQLREVHFGIAEGKRLGELPPEIADRFRADPVAGAFPDAEPPELAARRGVRALREIAEREQDRRVLVVAHNTLLRLTLCELLGIPLHTYRSVFPRLENAAVTEIHVRGNRTALHRFNQPALGRLPA</sequence>
<keyword evidence="4" id="KW-1185">Reference proteome</keyword>
<comment type="caution">
    <text evidence="3">The sequence shown here is derived from an EMBL/GenBank/DDBJ whole genome shotgun (WGS) entry which is preliminary data.</text>
</comment>
<organism evidence="3 4">
    <name type="scientific">Amycolatopsis acidicola</name>
    <dbReference type="NCBI Taxonomy" id="2596893"/>
    <lineage>
        <taxon>Bacteria</taxon>
        <taxon>Bacillati</taxon>
        <taxon>Actinomycetota</taxon>
        <taxon>Actinomycetes</taxon>
        <taxon>Pseudonocardiales</taxon>
        <taxon>Pseudonocardiaceae</taxon>
        <taxon>Amycolatopsis</taxon>
    </lineage>
</organism>
<accession>A0A5N0UJ58</accession>
<evidence type="ECO:0000313" key="3">
    <source>
        <dbReference type="EMBL" id="KAA9149093.1"/>
    </source>
</evidence>
<dbReference type="CDD" id="cd07067">
    <property type="entry name" value="HP_PGM_like"/>
    <property type="match status" value="1"/>
</dbReference>
<evidence type="ECO:0000256" key="2">
    <source>
        <dbReference type="PIRSR" id="PIRSR613078-2"/>
    </source>
</evidence>
<dbReference type="GO" id="GO:0005737">
    <property type="term" value="C:cytoplasm"/>
    <property type="evidence" value="ECO:0007669"/>
    <property type="project" value="TreeGrafter"/>
</dbReference>
<evidence type="ECO:0000313" key="4">
    <source>
        <dbReference type="Proteomes" id="UP000319769"/>
    </source>
</evidence>
<dbReference type="InterPro" id="IPR050275">
    <property type="entry name" value="PGM_Phosphatase"/>
</dbReference>
<dbReference type="SUPFAM" id="SSF53254">
    <property type="entry name" value="Phosphoglycerate mutase-like"/>
    <property type="match status" value="1"/>
</dbReference>
<protein>
    <submittedName>
        <fullName evidence="3">Histidine phosphatase family protein</fullName>
    </submittedName>
</protein>
<dbReference type="AlphaFoldDB" id="A0A5N0UJ58"/>
<dbReference type="GO" id="GO:0016791">
    <property type="term" value="F:phosphatase activity"/>
    <property type="evidence" value="ECO:0007669"/>
    <property type="project" value="TreeGrafter"/>
</dbReference>
<reference evidence="3" key="1">
    <citation type="submission" date="2019-09" db="EMBL/GenBank/DDBJ databases">
        <authorList>
            <person name="Teo W.F.A."/>
            <person name="Duangmal K."/>
        </authorList>
    </citation>
    <scope>NUCLEOTIDE SEQUENCE [LARGE SCALE GENOMIC DNA]</scope>
    <source>
        <strain evidence="3">K81G1</strain>
    </source>
</reference>
<gene>
    <name evidence="3" type="ORF">FPZ12_043950</name>
</gene>
<proteinExistence type="predicted"/>
<feature type="active site" description="Proton donor/acceptor" evidence="1">
    <location>
        <position position="84"/>
    </location>
</feature>
<name>A0A5N0UJ58_9PSEU</name>
<dbReference type="PANTHER" id="PTHR48100:SF1">
    <property type="entry name" value="HISTIDINE PHOSPHATASE FAMILY PROTEIN-RELATED"/>
    <property type="match status" value="1"/>
</dbReference>
<dbReference type="PANTHER" id="PTHR48100">
    <property type="entry name" value="BROAD-SPECIFICITY PHOSPHATASE YOR283W-RELATED"/>
    <property type="match status" value="1"/>
</dbReference>
<dbReference type="SMART" id="SM00855">
    <property type="entry name" value="PGAM"/>
    <property type="match status" value="1"/>
</dbReference>
<dbReference type="InterPro" id="IPR013078">
    <property type="entry name" value="His_Pase_superF_clade-1"/>
</dbReference>
<dbReference type="Pfam" id="PF00300">
    <property type="entry name" value="His_Phos_1"/>
    <property type="match status" value="1"/>
</dbReference>